<evidence type="ECO:0000313" key="3">
    <source>
        <dbReference type="Proteomes" id="UP000434223"/>
    </source>
</evidence>
<protein>
    <submittedName>
        <fullName evidence="2">Polysaccharide biosynthesis protein GtrA</fullName>
    </submittedName>
</protein>
<accession>A0AAW9WMR6</accession>
<feature type="transmembrane region" description="Helical" evidence="1">
    <location>
        <begin position="60"/>
        <end position="82"/>
    </location>
</feature>
<proteinExistence type="predicted"/>
<dbReference type="AlphaFoldDB" id="A0AAW9WMR6"/>
<comment type="caution">
    <text evidence="2">The sequence shown here is derived from an EMBL/GenBank/DDBJ whole genome shotgun (WGS) entry which is preliminary data.</text>
</comment>
<sequence length="178" mass="20320">MKKWMERHPDLKEFIMFNLLANCATITNFIVIWLCTSFIFKGLNETPISFLMFHYTTPESLMLCGFLSFFIATIAAQIVNYFVQKNLVFKSDVQFETALPKYVIMVIIIVTISAALPAYSQKILIGLGMTRGMAPILANIINIVVQVLISYPSMKFWIMPKSKEKEAKYRIAGGKNEK</sequence>
<organism evidence="2 3">
    <name type="scientific">Hungatella hathewayi</name>
    <dbReference type="NCBI Taxonomy" id="154046"/>
    <lineage>
        <taxon>Bacteria</taxon>
        <taxon>Bacillati</taxon>
        <taxon>Bacillota</taxon>
        <taxon>Clostridia</taxon>
        <taxon>Lachnospirales</taxon>
        <taxon>Lachnospiraceae</taxon>
        <taxon>Hungatella</taxon>
    </lineage>
</organism>
<keyword evidence="1" id="KW-1133">Transmembrane helix</keyword>
<gene>
    <name evidence="2" type="ORF">GNE07_25935</name>
</gene>
<dbReference type="EMBL" id="WNME01000026">
    <property type="protein sequence ID" value="MUB66464.1"/>
    <property type="molecule type" value="Genomic_DNA"/>
</dbReference>
<keyword evidence="1" id="KW-0472">Membrane</keyword>
<dbReference type="Proteomes" id="UP000434223">
    <property type="component" value="Unassembled WGS sequence"/>
</dbReference>
<feature type="transmembrane region" description="Helical" evidence="1">
    <location>
        <begin position="20"/>
        <end position="40"/>
    </location>
</feature>
<feature type="transmembrane region" description="Helical" evidence="1">
    <location>
        <begin position="102"/>
        <end position="120"/>
    </location>
</feature>
<keyword evidence="1" id="KW-0812">Transmembrane</keyword>
<name>A0AAW9WMR6_9FIRM</name>
<evidence type="ECO:0000256" key="1">
    <source>
        <dbReference type="SAM" id="Phobius"/>
    </source>
</evidence>
<feature type="transmembrane region" description="Helical" evidence="1">
    <location>
        <begin position="132"/>
        <end position="151"/>
    </location>
</feature>
<dbReference type="RefSeq" id="WP_055651731.1">
    <property type="nucleotide sequence ID" value="NZ_CZAZ01000034.1"/>
</dbReference>
<evidence type="ECO:0000313" key="2">
    <source>
        <dbReference type="EMBL" id="MUB66464.1"/>
    </source>
</evidence>
<reference evidence="2 3" key="1">
    <citation type="submission" date="2019-09" db="EMBL/GenBank/DDBJ databases">
        <title>Draft genome sequencing of Hungatella hathewayi 123Y-2.</title>
        <authorList>
            <person name="Lv Q."/>
            <person name="Li S."/>
        </authorList>
    </citation>
    <scope>NUCLEOTIDE SEQUENCE [LARGE SCALE GENOMIC DNA]</scope>
    <source>
        <strain evidence="2 3">123Y-2</strain>
    </source>
</reference>